<organism evidence="4 5">
    <name type="scientific">Dipteronia sinensis</name>
    <dbReference type="NCBI Taxonomy" id="43782"/>
    <lineage>
        <taxon>Eukaryota</taxon>
        <taxon>Viridiplantae</taxon>
        <taxon>Streptophyta</taxon>
        <taxon>Embryophyta</taxon>
        <taxon>Tracheophyta</taxon>
        <taxon>Spermatophyta</taxon>
        <taxon>Magnoliopsida</taxon>
        <taxon>eudicotyledons</taxon>
        <taxon>Gunneridae</taxon>
        <taxon>Pentapetalae</taxon>
        <taxon>rosids</taxon>
        <taxon>malvids</taxon>
        <taxon>Sapindales</taxon>
        <taxon>Sapindaceae</taxon>
        <taxon>Hippocastanoideae</taxon>
        <taxon>Acereae</taxon>
        <taxon>Dipteronia</taxon>
    </lineage>
</organism>
<evidence type="ECO:0008006" key="6">
    <source>
        <dbReference type="Google" id="ProtNLM"/>
    </source>
</evidence>
<comment type="similarity">
    <text evidence="1">Belongs to the UDP-glycosyltransferase family.</text>
</comment>
<evidence type="ECO:0000313" key="5">
    <source>
        <dbReference type="Proteomes" id="UP001281410"/>
    </source>
</evidence>
<dbReference type="GO" id="GO:0008194">
    <property type="term" value="F:UDP-glycosyltransferase activity"/>
    <property type="evidence" value="ECO:0007669"/>
    <property type="project" value="InterPro"/>
</dbReference>
<evidence type="ECO:0000313" key="4">
    <source>
        <dbReference type="EMBL" id="KAK3195144.1"/>
    </source>
</evidence>
<evidence type="ECO:0000256" key="2">
    <source>
        <dbReference type="ARBA" id="ARBA00022676"/>
    </source>
</evidence>
<dbReference type="Gene3D" id="3.40.50.2000">
    <property type="entry name" value="Glycogen Phosphorylase B"/>
    <property type="match status" value="8"/>
</dbReference>
<evidence type="ECO:0000256" key="1">
    <source>
        <dbReference type="ARBA" id="ARBA00009995"/>
    </source>
</evidence>
<dbReference type="PROSITE" id="PS00375">
    <property type="entry name" value="UDPGT"/>
    <property type="match status" value="1"/>
</dbReference>
<dbReference type="Proteomes" id="UP001281410">
    <property type="component" value="Unassembled WGS sequence"/>
</dbReference>
<dbReference type="PANTHER" id="PTHR48046:SF6">
    <property type="entry name" value="GLYCOSYLTRANSFERASE"/>
    <property type="match status" value="1"/>
</dbReference>
<dbReference type="SUPFAM" id="SSF53756">
    <property type="entry name" value="UDP-Glycosyltransferase/glycogen phosphorylase"/>
    <property type="match status" value="3"/>
</dbReference>
<dbReference type="InterPro" id="IPR002213">
    <property type="entry name" value="UDP_glucos_trans"/>
</dbReference>
<protein>
    <recommendedName>
        <fullName evidence="6">Hydroquinone glucosyltransferase</fullName>
    </recommendedName>
</protein>
<accession>A0AAD9ZY88</accession>
<sequence length="1299" mass="144425">MKASLLALPSNINHIFLPPISFEEDRSDYSDVGNEVLISLAMTRSLPSLRHILKSLIETNTRVVAFLVDFFGTAAFDVANEFDLSSYLFFTSNAMALSASFYLPKLDQMVSCEYRDLSEPIKIPGCVPVHGRDIGEPFQDRKSDTYKLFLNILRRLGLAKGIILNTFIDIEAGALKALMEEEEKYSGGVRPPIYPIGPLIRAGSSDHGPESNCLTWLDNQPSGSVLYVSFGSGGTLSHDQLIELAFGLEMSEQRFIWVVRSPSDESANAAFFKVQSKKDPFVYGVPMIAWPLYAEQKMSAVMLNEDVKVALRPKVHKQDDGLVIREEIAKVVKELMEGEEGKKVRKHMREILKDAASKALMEDGASRKALLKLALDDFEAASIRYFLGLRTYFPSSPSINSLTTFAISTRITNPSLLGFSLNATLTSSTNMTAFIFSLPSNINHIFLPPISFEEDRSDYSEVGSEVLISLAMTRSLPSLRHILKSLTETNTRVVAFLVDFFGTAAFDVANEFHLSSYLFFTSNAMTLSTDFYLPKLDRMVSCEYRDLPEPVKIPGCVPVHGRDIGEPFQDRKSDAYKLCLNITRRLGLAKGIILNTFIDIESGALKALMEEEEEEYSGGVRPPIYPIGPLIRAGSSDHGHESDCLTWLDNQPSGSVLYVSFGSGGTLSHAQLTELAFGLEMSQQRFVWVVKSPNDESANAAFFKVQSEKDPFVYGVPMIAWPLYAEQKMNAVMLNEDVKVALRPKVHKEDDGLVIREEIAKVVKELMEGEEGKKVRKRMREILKDAASKALMEDGASRKALLNDFEAASIRYFLGLRTYFLSSPSINSLTTFAISTRITNPSLLGFSLNATLTSSTNMTAFIFYAMKASLLALPSNINHIFLPPISFEEDRSDYSEVGSEVLISLAMTRSLPSLRHILKSLIETNTRVVAFLVDFFGTAAFDVANEFHLSSYLFFTSNAMTLSTDFYLPKLDQMVSCEYRDLSEPIKIPGCVPVHGRDIGEPFQDRKSDAYKLCLNITRRLGLAKGIILNTFIDIESGALKALMEEEEEYSGGVRPPIYPIGPLIRAGSSDHGHESDCLTWLDNQPSGSVLYVSFGSGGTLSHAQLTELAFGLEMSQQRFVWVVKSPNDESANAAFFKVQSEKDPFGFLPEGFLERTKQRGVVISSWAPQIEVLGHGSTGGFLTHCGWNSILESVVYGVPMIAWPLYAEQKMNAVMLNEDVKVALRPKVHKEDDGLVIREEIAKVVKELMEGEEGKKVRKRMREIFKDAASKALMEDGASRKALLKLALEWKNQTAGKY</sequence>
<dbReference type="Pfam" id="PF00201">
    <property type="entry name" value="UDPGT"/>
    <property type="match status" value="1"/>
</dbReference>
<name>A0AAD9ZY88_9ROSI</name>
<keyword evidence="5" id="KW-1185">Reference proteome</keyword>
<reference evidence="4" key="1">
    <citation type="journal article" date="2023" name="Plant J.">
        <title>Genome sequences and population genomics provide insights into the demographic history, inbreeding, and mutation load of two 'living fossil' tree species of Dipteronia.</title>
        <authorList>
            <person name="Feng Y."/>
            <person name="Comes H.P."/>
            <person name="Chen J."/>
            <person name="Zhu S."/>
            <person name="Lu R."/>
            <person name="Zhang X."/>
            <person name="Li P."/>
            <person name="Qiu J."/>
            <person name="Olsen K.M."/>
            <person name="Qiu Y."/>
        </authorList>
    </citation>
    <scope>NUCLEOTIDE SEQUENCE</scope>
    <source>
        <strain evidence="4">NBL</strain>
    </source>
</reference>
<comment type="caution">
    <text evidence="4">The sequence shown here is derived from an EMBL/GenBank/DDBJ whole genome shotgun (WGS) entry which is preliminary data.</text>
</comment>
<dbReference type="PANTHER" id="PTHR48046">
    <property type="entry name" value="UDP-GLYCOSYLTRANSFERASE 72E1"/>
    <property type="match status" value="1"/>
</dbReference>
<keyword evidence="2" id="KW-0328">Glycosyltransferase</keyword>
<keyword evidence="3" id="KW-0808">Transferase</keyword>
<dbReference type="EMBL" id="JANJYJ010000008">
    <property type="protein sequence ID" value="KAK3195144.1"/>
    <property type="molecule type" value="Genomic_DNA"/>
</dbReference>
<dbReference type="FunFam" id="3.40.50.2000:FF:000051">
    <property type="entry name" value="Glycosyltransferase"/>
    <property type="match status" value="1"/>
</dbReference>
<proteinExistence type="inferred from homology"/>
<dbReference type="InterPro" id="IPR035595">
    <property type="entry name" value="UDP_glycos_trans_CS"/>
</dbReference>
<evidence type="ECO:0000256" key="3">
    <source>
        <dbReference type="ARBA" id="ARBA00022679"/>
    </source>
</evidence>
<gene>
    <name evidence="4" type="ORF">Dsin_026454</name>
</gene>
<dbReference type="CDD" id="cd03784">
    <property type="entry name" value="GT1_Gtf-like"/>
    <property type="match status" value="3"/>
</dbReference>